<dbReference type="InterPro" id="IPR015655">
    <property type="entry name" value="PP2C"/>
</dbReference>
<evidence type="ECO:0000256" key="3">
    <source>
        <dbReference type="ARBA" id="ARBA00022801"/>
    </source>
</evidence>
<evidence type="ECO:0000256" key="5">
    <source>
        <dbReference type="RuleBase" id="RU003465"/>
    </source>
</evidence>
<dbReference type="AlphaFoldDB" id="A0A813BKU9"/>
<feature type="domain" description="PPM-type phosphatase" evidence="7">
    <location>
        <begin position="85"/>
        <end position="449"/>
    </location>
</feature>
<dbReference type="PANTHER" id="PTHR13832:SF827">
    <property type="entry name" value="PROTEIN PHOSPHATASE 1L"/>
    <property type="match status" value="1"/>
</dbReference>
<evidence type="ECO:0000256" key="6">
    <source>
        <dbReference type="SAM" id="MobiDB-lite"/>
    </source>
</evidence>
<dbReference type="GO" id="GO:0046872">
    <property type="term" value="F:metal ion binding"/>
    <property type="evidence" value="ECO:0007669"/>
    <property type="project" value="UniProtKB-KW"/>
</dbReference>
<keyword evidence="3 5" id="KW-0378">Hydrolase</keyword>
<protein>
    <recommendedName>
        <fullName evidence="7">PPM-type phosphatase domain-containing protein</fullName>
    </recommendedName>
</protein>
<dbReference type="InterPro" id="IPR000222">
    <property type="entry name" value="PP2C_BS"/>
</dbReference>
<dbReference type="GO" id="GO:0016020">
    <property type="term" value="C:membrane"/>
    <property type="evidence" value="ECO:0007669"/>
    <property type="project" value="UniProtKB-SubCell"/>
</dbReference>
<dbReference type="PROSITE" id="PS51746">
    <property type="entry name" value="PPM_2"/>
    <property type="match status" value="1"/>
</dbReference>
<dbReference type="PANTHER" id="PTHR13832">
    <property type="entry name" value="PROTEIN PHOSPHATASE 2C"/>
    <property type="match status" value="1"/>
</dbReference>
<evidence type="ECO:0000256" key="2">
    <source>
        <dbReference type="ARBA" id="ARBA00022723"/>
    </source>
</evidence>
<feature type="compositionally biased region" description="Basic and acidic residues" evidence="6">
    <location>
        <begin position="150"/>
        <end position="162"/>
    </location>
</feature>
<proteinExistence type="inferred from homology"/>
<feature type="region of interest" description="Disordered" evidence="6">
    <location>
        <begin position="150"/>
        <end position="211"/>
    </location>
</feature>
<dbReference type="Gene3D" id="3.60.40.10">
    <property type="entry name" value="PPM-type phosphatase domain"/>
    <property type="match status" value="1"/>
</dbReference>
<dbReference type="Pfam" id="PF00481">
    <property type="entry name" value="PP2C"/>
    <property type="match status" value="2"/>
</dbReference>
<keyword evidence="4 5" id="KW-0904">Protein phosphatase</keyword>
<evidence type="ECO:0000313" key="8">
    <source>
        <dbReference type="EMBL" id="CAE7911485.1"/>
    </source>
</evidence>
<comment type="caution">
    <text evidence="8">The sequence shown here is derived from an EMBL/GenBank/DDBJ whole genome shotgun (WGS) entry which is preliminary data.</text>
</comment>
<sequence length="449" mass="48038">MGQLLWSILRDLYVFLIVVFLIERFPGSDLMHDVFRKTVMVATIGVVIWKLFGGMLSETSSVGGPRVGGPLRQKKTEGGNGHGLEWAVCEMQGWRAAMEDATCIAATLPEPLAHQALFAVFDGHGGSQVSHIASLEFPKVLQVCANKLRDSDEVRQSSRQDDVSADGSPGAVSGCKPHEAEDEAAEVEPRTLPAPTANGVEAGSARDEGGLSGKSLSMSMIAMDAFLRQLGNGLNSKGKSSLLQLSSPLGIMARHLEASSQRNAFNLVGSTAIVALLDKTGGKRSVTVANCGDSRAVLCRNGTAVELSEDHKPELHSEEKRIRQAGGSVKLIGPCHRIDGWGLNLSRALGDFHYKARPDLSAEQQKVIAVPEIRTVELHSDDEFLVLACDGCFELHTSQKVVDIVRVALRAGQTVMQAAEELVDQSCSPNLVKTRGKGGDNCSAIVIKL</sequence>
<organism evidence="8 9">
    <name type="scientific">Symbiodinium necroappetens</name>
    <dbReference type="NCBI Taxonomy" id="1628268"/>
    <lineage>
        <taxon>Eukaryota</taxon>
        <taxon>Sar</taxon>
        <taxon>Alveolata</taxon>
        <taxon>Dinophyceae</taxon>
        <taxon>Suessiales</taxon>
        <taxon>Symbiodiniaceae</taxon>
        <taxon>Symbiodinium</taxon>
    </lineage>
</organism>
<gene>
    <name evidence="8" type="ORF">SNEC2469_LOCUS31084</name>
</gene>
<keyword evidence="9" id="KW-1185">Reference proteome</keyword>
<name>A0A813BKU9_9DINO</name>
<comment type="subcellular location">
    <subcellularLocation>
        <location evidence="1">Membrane</location>
        <topology evidence="1">Peripheral membrane protein</topology>
    </subcellularLocation>
</comment>
<comment type="similarity">
    <text evidence="5">Belongs to the PP2C family.</text>
</comment>
<evidence type="ECO:0000256" key="4">
    <source>
        <dbReference type="ARBA" id="ARBA00022912"/>
    </source>
</evidence>
<dbReference type="Proteomes" id="UP000601435">
    <property type="component" value="Unassembled WGS sequence"/>
</dbReference>
<dbReference type="InterPro" id="IPR036457">
    <property type="entry name" value="PPM-type-like_dom_sf"/>
</dbReference>
<evidence type="ECO:0000313" key="9">
    <source>
        <dbReference type="Proteomes" id="UP000601435"/>
    </source>
</evidence>
<dbReference type="InterPro" id="IPR001932">
    <property type="entry name" value="PPM-type_phosphatase-like_dom"/>
</dbReference>
<keyword evidence="2" id="KW-0479">Metal-binding</keyword>
<dbReference type="CDD" id="cd00143">
    <property type="entry name" value="PP2Cc"/>
    <property type="match status" value="1"/>
</dbReference>
<dbReference type="SUPFAM" id="SSF81606">
    <property type="entry name" value="PP2C-like"/>
    <property type="match status" value="1"/>
</dbReference>
<dbReference type="OrthoDB" id="10264738at2759"/>
<dbReference type="SMART" id="SM00332">
    <property type="entry name" value="PP2Cc"/>
    <property type="match status" value="1"/>
</dbReference>
<evidence type="ECO:0000259" key="7">
    <source>
        <dbReference type="PROSITE" id="PS51746"/>
    </source>
</evidence>
<accession>A0A813BKU9</accession>
<dbReference type="EMBL" id="CAJNJA010074142">
    <property type="protein sequence ID" value="CAE7911485.1"/>
    <property type="molecule type" value="Genomic_DNA"/>
</dbReference>
<reference evidence="8" key="1">
    <citation type="submission" date="2021-02" db="EMBL/GenBank/DDBJ databases">
        <authorList>
            <person name="Dougan E. K."/>
            <person name="Rhodes N."/>
            <person name="Thang M."/>
            <person name="Chan C."/>
        </authorList>
    </citation>
    <scope>NUCLEOTIDE SEQUENCE</scope>
</reference>
<evidence type="ECO:0000256" key="1">
    <source>
        <dbReference type="ARBA" id="ARBA00004170"/>
    </source>
</evidence>
<dbReference type="PROSITE" id="PS01032">
    <property type="entry name" value="PPM_1"/>
    <property type="match status" value="1"/>
</dbReference>
<dbReference type="GO" id="GO:0004722">
    <property type="term" value="F:protein serine/threonine phosphatase activity"/>
    <property type="evidence" value="ECO:0007669"/>
    <property type="project" value="InterPro"/>
</dbReference>